<name>A0ABZ2TPS1_9BACT</name>
<protein>
    <recommendedName>
        <fullName evidence="3">DNA polymerase III subunit delta</fullName>
    </recommendedName>
</protein>
<reference evidence="1" key="1">
    <citation type="submission" date="2021-11" db="EMBL/GenBank/DDBJ databases">
        <title>The first genome sequence of unculturable Mycoplasma faucium obtained by de novo assembly of metagenomic reads.</title>
        <authorList>
            <person name="Sabat A.J."/>
            <person name="Bathoorn E."/>
            <person name="Akkerboom V."/>
            <person name="Friedrich A.W."/>
        </authorList>
    </citation>
    <scope>NUCLEOTIDE SEQUENCE [LARGE SCALE GENOMIC DNA]</scope>
    <source>
        <strain evidence="1">UMCG-MFM1</strain>
    </source>
</reference>
<evidence type="ECO:0000313" key="2">
    <source>
        <dbReference type="Proteomes" id="UP001622612"/>
    </source>
</evidence>
<dbReference type="RefSeq" id="WP_405311461.1">
    <property type="nucleotide sequence ID" value="NZ_CP088155.1"/>
</dbReference>
<dbReference type="EMBL" id="CP088155">
    <property type="protein sequence ID" value="WYM97168.1"/>
    <property type="molecule type" value="Genomic_DNA"/>
</dbReference>
<dbReference type="Gene3D" id="3.40.50.300">
    <property type="entry name" value="P-loop containing nucleotide triphosphate hydrolases"/>
    <property type="match status" value="1"/>
</dbReference>
<sequence length="294" mass="34557">MNNNFEEIIKNSIIYKKISQTYLLSASSKNIDLTKYVIFFINLVNGEKFSSLKDITFGEMYYKIEEKDDSIKKDDVLLAIKNIQESSLNFTSSKHKILIIKNIEKGTAQSLNALLKFLEQSPPNLITIMTCNKRNSVLKTIRSRALEININQLIFKSKNTTDKFLLFINSIYNDEEIDENLTNNKKNLDALIKLDKNLSTNLSNIFSFMYEIFTNKNWYILLNYLYIYFYEMFLLNKCFDIVPIYINKSNLLSISKTEKTLKIIKKYLNIFKNKTLNFKIQKSAFITSLEEIWQ</sequence>
<dbReference type="Pfam" id="PF13177">
    <property type="entry name" value="DNA_pol3_delta2"/>
    <property type="match status" value="1"/>
</dbReference>
<dbReference type="SUPFAM" id="SSF52540">
    <property type="entry name" value="P-loop containing nucleoside triphosphate hydrolases"/>
    <property type="match status" value="1"/>
</dbReference>
<dbReference type="Proteomes" id="UP001622612">
    <property type="component" value="Chromosome"/>
</dbReference>
<evidence type="ECO:0008006" key="3">
    <source>
        <dbReference type="Google" id="ProtNLM"/>
    </source>
</evidence>
<accession>A0ABZ2TPS1</accession>
<proteinExistence type="predicted"/>
<keyword evidence="2" id="KW-1185">Reference proteome</keyword>
<dbReference type="InterPro" id="IPR027417">
    <property type="entry name" value="P-loop_NTPase"/>
</dbReference>
<gene>
    <name evidence="1" type="ORF">LQ356_03135</name>
</gene>
<organism evidence="1 2">
    <name type="scientific">Metamycoplasma faucium</name>
    <dbReference type="NCBI Taxonomy" id="56142"/>
    <lineage>
        <taxon>Bacteria</taxon>
        <taxon>Bacillati</taxon>
        <taxon>Mycoplasmatota</taxon>
        <taxon>Mycoplasmoidales</taxon>
        <taxon>Metamycoplasmataceae</taxon>
        <taxon>Metamycoplasma</taxon>
    </lineage>
</organism>
<evidence type="ECO:0000313" key="1">
    <source>
        <dbReference type="EMBL" id="WYM97168.1"/>
    </source>
</evidence>